<dbReference type="Proteomes" id="UP000001971">
    <property type="component" value="Chromosome"/>
</dbReference>
<dbReference type="EMBL" id="CP000308">
    <property type="protein sequence ID" value="ABG15645.1"/>
    <property type="molecule type" value="Genomic_DNA"/>
</dbReference>
<feature type="domain" description="YhdP central" evidence="1">
    <location>
        <begin position="1"/>
        <end position="1294"/>
    </location>
</feature>
<dbReference type="InterPro" id="IPR025263">
    <property type="entry name" value="YhdP_central"/>
</dbReference>
<dbReference type="InterPro" id="IPR011836">
    <property type="entry name" value="YhdP"/>
</dbReference>
<dbReference type="Pfam" id="PF13116">
    <property type="entry name" value="YhdP"/>
    <property type="match status" value="1"/>
</dbReference>
<sequence length="1307" mass="144415" precursor="true">MRRLPKIMFATGATIIVVVALLVSALRMMLPLINEYRPQIVAKIQSVSGIPLDVGFMQGTWETFGPTLELRDIRAQMPKADLQVQRVTLALDVWQSLLHWRWQFRDLTFYQLQLDLHTTLDATQNNGSNLETGNVHNIFLRQLDRFDLRNSRISFLTPSGPRAELEIPQLTWLNSSTRHRAEGQISLSTINGQHGVVQVRMDLHDNQGILNNGTVYMQADNIDLKPWISRWLQNNTGLDNAEFSLAAWLSIKSGEVYRGNVLLSQGQANWTVGSNSHQLSVDNFVLEGRRQGNGWQIDAPVLNLKTDGQAWPKGRLSALWLPENTQFIGPEQRQELRIRASNLQLERIGPLLPTLSPFTPELLARWADLQPQGYVDALALDIPISQPETTRFQAKWHDVSWQYWGQLPGVNHFDGELSGSARLGRLNINLKNSLLPYGDLFRAPLEVSQASGALNWRIDDKGWALWSDQLDVQAKSLWGNGSFYYMQPNQKPSQLNQAQPWLKILAGIRLYDATDAWRYFPVSLMGEKLADYLTEALQGGQVDNATLVYNGNPHDFPYKNKEGQFQVYVPLRNAVFQFQPDWPALDNLAIDLNFLNEGLWMNAPHTLLGKVIGSNISAIIPDYLKEKLYVDADVLGEGRDVHDYFTATPLKDSVAETLDELQVGGKISGRLHLDIPLEEESITHASGEVTLNNNSLLVKPLQSQLENINGKFRFYDGNLESETLSANWYGQPLTVNFTTKEQPKDFLVNVGLQGDWLPAKLPGVPDSLAKMLSGSANWQGKVAVKLPQHGKPDYQVDVSADLKKVSSHLPSPLDKNSGQALPLHVQVNGGLEAFTLSGSAGNNNAFNSQWLLQGEKVELARAIWQTDSKKIPSLPDDKALVFKLPAIDGERWLALLAPELATAASPFAASFSSPSATSSTQPKIKGSKTNVILPKRLTLQTPELLVGGQAWHQLTLQADPLPSGMKITAKGQEVDGSLLMADYGPWHADLNYLYYNPQWGSREANNPLAQAVSQEPTVLQKPQPPSGISFSDWPALQLRCKACWILGQNIGRVNADLTPKGSALILTNGLIEAGNGRANITGQWQQDRAGDKTTLNIGLNGPRIDETLSFFGLTTLIKNASFAINADLNWRGVPWEPQINTLSGTLKGRLGKGQLTDLGGGRAGQLLRLVSFDALLRKLQLDFSDTFSRDFAFDSIRSTATLKNGVMSTNDLVIDGLAADIAMNGKVDLVKRQIAMEAVITPELSATVGVATAFAINPIVGAAVFAASKILGPLWSKVSLIRYQITGSLDQPTIHEVLRQLKENEAP</sequence>
<dbReference type="RefSeq" id="WP_002210080.1">
    <property type="nucleotide sequence ID" value="NC_008150.1"/>
</dbReference>
<dbReference type="KEGG" id="ypa:YPA_3683"/>
<organism evidence="2 3">
    <name type="scientific">Yersinia pestis bv. Antiqua (strain Antiqua)</name>
    <dbReference type="NCBI Taxonomy" id="360102"/>
    <lineage>
        <taxon>Bacteria</taxon>
        <taxon>Pseudomonadati</taxon>
        <taxon>Pseudomonadota</taxon>
        <taxon>Gammaproteobacteria</taxon>
        <taxon>Enterobacterales</taxon>
        <taxon>Yersiniaceae</taxon>
        <taxon>Yersinia</taxon>
    </lineage>
</organism>
<dbReference type="NCBIfam" id="TIGR02099">
    <property type="entry name" value="YhdP family protein"/>
    <property type="match status" value="1"/>
</dbReference>
<dbReference type="PATRIC" id="fig|360102.15.peg.2834"/>
<proteinExistence type="predicted"/>
<dbReference type="PANTHER" id="PTHR38690">
    <property type="entry name" value="PROTEASE-RELATED"/>
    <property type="match status" value="1"/>
</dbReference>
<evidence type="ECO:0000259" key="1">
    <source>
        <dbReference type="Pfam" id="PF13116"/>
    </source>
</evidence>
<dbReference type="GeneID" id="57975095"/>
<dbReference type="PANTHER" id="PTHR38690:SF1">
    <property type="entry name" value="PROTEASE"/>
    <property type="match status" value="1"/>
</dbReference>
<gene>
    <name evidence="2" type="ordered locus">YPA_3683</name>
</gene>
<evidence type="ECO:0000313" key="3">
    <source>
        <dbReference type="Proteomes" id="UP000001971"/>
    </source>
</evidence>
<accession>A0A0E1NXL8</accession>
<dbReference type="HOGENOM" id="CLU_003522_0_0_6"/>
<dbReference type="NCBIfam" id="NF008148">
    <property type="entry name" value="PRK10899.1"/>
    <property type="match status" value="1"/>
</dbReference>
<evidence type="ECO:0000313" key="2">
    <source>
        <dbReference type="EMBL" id="ABG15645.1"/>
    </source>
</evidence>
<reference evidence="2 3" key="1">
    <citation type="journal article" date="2006" name="J. Bacteriol.">
        <title>Complete genome sequence of Yersinia pestis strains Antiqua and Nepal516: evidence of gene reduction in an emerging pathogen.</title>
        <authorList>
            <person name="Chain P.S."/>
            <person name="Hu P."/>
            <person name="Malfatti S.A."/>
            <person name="Radnedge L."/>
            <person name="Larimer F."/>
            <person name="Vergez L.M."/>
            <person name="Worsham P."/>
            <person name="Chu M.C."/>
            <person name="Andersen G.L."/>
        </authorList>
    </citation>
    <scope>NUCLEOTIDE SEQUENCE [LARGE SCALE GENOMIC DNA]</scope>
    <source>
        <strain evidence="2 3">Antiqua</strain>
    </source>
</reference>
<name>A0A0E1NXL8_YERPA</name>
<protein>
    <recommendedName>
        <fullName evidence="1">YhdP central domain-containing protein</fullName>
    </recommendedName>
</protein>